<proteinExistence type="predicted"/>
<sequence>MSVAGRTLNEAAAAIRAHVAAYAALKDQRDTTDSLAVIVDVVAYNSKKYYVIVDEGNGEAVYPFPVTGGDAVLDALANWRGAIRPETKIWVARKGKEGKEPQILPVDWSGITMQGISNTNYHLLPGDRIYVKLKK</sequence>
<gene>
    <name evidence="1" type="ORF">C1280_13820</name>
</gene>
<dbReference type="EMBL" id="CP025958">
    <property type="protein sequence ID" value="AWM37962.1"/>
    <property type="molecule type" value="Genomic_DNA"/>
</dbReference>
<reference evidence="1 2" key="1">
    <citation type="submission" date="2018-01" db="EMBL/GenBank/DDBJ databases">
        <title>G. obscuriglobus.</title>
        <authorList>
            <person name="Franke J."/>
            <person name="Blomberg W."/>
            <person name="Selmecki A."/>
        </authorList>
    </citation>
    <scope>NUCLEOTIDE SEQUENCE [LARGE SCALE GENOMIC DNA]</scope>
    <source>
        <strain evidence="1 2">DSM 5831</strain>
    </source>
</reference>
<dbReference type="Proteomes" id="UP000245802">
    <property type="component" value="Chromosome"/>
</dbReference>
<dbReference type="KEGG" id="gog:C1280_13820"/>
<keyword evidence="2" id="KW-1185">Reference proteome</keyword>
<accession>A0A2Z3H0V8</accession>
<evidence type="ECO:0000313" key="2">
    <source>
        <dbReference type="Proteomes" id="UP000245802"/>
    </source>
</evidence>
<name>A0A2Z3H0V8_9BACT</name>
<organism evidence="1 2">
    <name type="scientific">Gemmata obscuriglobus</name>
    <dbReference type="NCBI Taxonomy" id="114"/>
    <lineage>
        <taxon>Bacteria</taxon>
        <taxon>Pseudomonadati</taxon>
        <taxon>Planctomycetota</taxon>
        <taxon>Planctomycetia</taxon>
        <taxon>Gemmatales</taxon>
        <taxon>Gemmataceae</taxon>
        <taxon>Gemmata</taxon>
    </lineage>
</organism>
<protein>
    <submittedName>
        <fullName evidence="1">Uncharacterized protein</fullName>
    </submittedName>
</protein>
<dbReference type="AlphaFoldDB" id="A0A2Z3H0V8"/>
<evidence type="ECO:0000313" key="1">
    <source>
        <dbReference type="EMBL" id="AWM37962.1"/>
    </source>
</evidence>